<feature type="region of interest" description="Disordered" evidence="5">
    <location>
        <begin position="552"/>
        <end position="581"/>
    </location>
</feature>
<dbReference type="AlphaFoldDB" id="A0AAV2NFB3"/>
<dbReference type="PANTHER" id="PTHR44329:SF288">
    <property type="entry name" value="MITOGEN-ACTIVATED PROTEIN KINASE KINASE KINASE 20"/>
    <property type="match status" value="1"/>
</dbReference>
<dbReference type="InterPro" id="IPR011009">
    <property type="entry name" value="Kinase-like_dom_sf"/>
</dbReference>
<dbReference type="GO" id="GO:0005524">
    <property type="term" value="F:ATP binding"/>
    <property type="evidence" value="ECO:0007669"/>
    <property type="project" value="UniProtKB-KW"/>
</dbReference>
<evidence type="ECO:0000259" key="6">
    <source>
        <dbReference type="PROSITE" id="PS50011"/>
    </source>
</evidence>
<dbReference type="Gene3D" id="3.30.200.20">
    <property type="entry name" value="Phosphorylase Kinase, domain 1"/>
    <property type="match status" value="1"/>
</dbReference>
<evidence type="ECO:0000256" key="2">
    <source>
        <dbReference type="ARBA" id="ARBA00022741"/>
    </source>
</evidence>
<evidence type="ECO:0000256" key="3">
    <source>
        <dbReference type="ARBA" id="ARBA00022777"/>
    </source>
</evidence>
<name>A0AAV2NFB3_9HYME</name>
<dbReference type="PANTHER" id="PTHR44329">
    <property type="entry name" value="SERINE/THREONINE-PROTEIN KINASE TNNI3K-RELATED"/>
    <property type="match status" value="1"/>
</dbReference>
<proteinExistence type="predicted"/>
<protein>
    <recommendedName>
        <fullName evidence="6">Protein kinase domain-containing protein</fullName>
    </recommendedName>
</protein>
<keyword evidence="4" id="KW-0067">ATP-binding</keyword>
<dbReference type="PROSITE" id="PS50011">
    <property type="entry name" value="PROTEIN_KINASE_DOM"/>
    <property type="match status" value="1"/>
</dbReference>
<keyword evidence="2" id="KW-0547">Nucleotide-binding</keyword>
<sequence>MTLLRELWTMKKLFTFKWARKTAARLDRGVQSTSQDNNEYYRNLLQQFTSSCHSSNGDVSDPGWIIYRPKEQNAEQSSKKCNGKSREQTQFISGVPHIKASEIFEIGCVMGTDSQFLELVSAEWHNMKVTMKRNIFASCHEAIKREVEVLREIRHPNILLLMGTTHTSTHNLVSIFEPVDCTLHSYIHERGERMNTQGVMQIGMKLADVLKYCHMRGFIHTAVSSRCVYFTSNNTLKLGGWEMAVEIGIPYQFREYEKYLRLENLKWEPPGTCYGEYHNKKIDVYGLMLLLWEMCTGRVPRSGYNRPNVERHYMIRNKRDVIVSLQNVPPILHDLLETGLHPDETKMTLDMDKIGRRLHRLLMIHEEEEKDSTCMSKCGNNNNDLLYNDKNALYKKAFAASPIQNKALIRKPIAKSSHCPIIKKSSSNQFLKCKKKQYNENLDAKNNVEETDASVIDDSIVSPMIEVKTTTPCTHCAEISGIMYNMDQVNDARANIKRLKELIASKREDFFFGNDSMSSYSTASPQATSTLLSEGRSPNCITCKPASHTTTIEPKYKKSPNEYNGTIPKSSYTSQRKTPYPSMPASIKQAIIQPRILHSDAKSFYESTLWRKEKEICLSRMGRDSTEQIEDLSLLQESNYNDTPITDDDKAQYSKTDLTNNEATYTIEFKEKGNCTKDDKESSLKDTRSDYVSTKVSNLSNKSIQDLKDALDRATEIVRSVAPSKICNSKLDWTNTQEFETVSEDLYETKYDNNQKIRVIERWTPGNSNLLGINEVRNTENNIETSKRHEEIFNQAFINSGTFSSATMKTSDESRMSTREQQSINLQKTDQSNVAFTNKIMSNSHQSRVDSKTHEMKYVNVDAISNSIAIKDSPRRRSLPARLNTLTIMSVPKITHKKNMPTSQYLTEDMYIDDEFGSRLNYNLVLLDDELHLLNTTLQDNESLPQTTEL</sequence>
<dbReference type="SUPFAM" id="SSF56112">
    <property type="entry name" value="Protein kinase-like (PK-like)"/>
    <property type="match status" value="1"/>
</dbReference>
<evidence type="ECO:0000256" key="4">
    <source>
        <dbReference type="ARBA" id="ARBA00022840"/>
    </source>
</evidence>
<feature type="compositionally biased region" description="Polar residues" evidence="5">
    <location>
        <begin position="561"/>
        <end position="577"/>
    </location>
</feature>
<reference evidence="7" key="1">
    <citation type="submission" date="2024-04" db="EMBL/GenBank/DDBJ databases">
        <authorList>
            <consortium name="Molecular Ecology Group"/>
        </authorList>
    </citation>
    <scope>NUCLEOTIDE SEQUENCE</scope>
</reference>
<dbReference type="InterPro" id="IPR001245">
    <property type="entry name" value="Ser-Thr/Tyr_kinase_cat_dom"/>
</dbReference>
<dbReference type="EMBL" id="OZ034838">
    <property type="protein sequence ID" value="CAL1678940.1"/>
    <property type="molecule type" value="Genomic_DNA"/>
</dbReference>
<organism evidence="7 8">
    <name type="scientific">Lasius platythorax</name>
    <dbReference type="NCBI Taxonomy" id="488582"/>
    <lineage>
        <taxon>Eukaryota</taxon>
        <taxon>Metazoa</taxon>
        <taxon>Ecdysozoa</taxon>
        <taxon>Arthropoda</taxon>
        <taxon>Hexapoda</taxon>
        <taxon>Insecta</taxon>
        <taxon>Pterygota</taxon>
        <taxon>Neoptera</taxon>
        <taxon>Endopterygota</taxon>
        <taxon>Hymenoptera</taxon>
        <taxon>Apocrita</taxon>
        <taxon>Aculeata</taxon>
        <taxon>Formicoidea</taxon>
        <taxon>Formicidae</taxon>
        <taxon>Formicinae</taxon>
        <taxon>Lasius</taxon>
        <taxon>Lasius</taxon>
    </lineage>
</organism>
<gene>
    <name evidence="7" type="ORF">LPLAT_LOCUS4711</name>
</gene>
<keyword evidence="1" id="KW-0808">Transferase</keyword>
<evidence type="ECO:0000313" key="7">
    <source>
        <dbReference type="EMBL" id="CAL1678940.1"/>
    </source>
</evidence>
<keyword evidence="3" id="KW-0418">Kinase</keyword>
<dbReference type="InterPro" id="IPR000719">
    <property type="entry name" value="Prot_kinase_dom"/>
</dbReference>
<dbReference type="SMART" id="SM00220">
    <property type="entry name" value="S_TKc"/>
    <property type="match status" value="1"/>
</dbReference>
<dbReference type="Proteomes" id="UP001497644">
    <property type="component" value="Chromosome 15"/>
</dbReference>
<evidence type="ECO:0000256" key="5">
    <source>
        <dbReference type="SAM" id="MobiDB-lite"/>
    </source>
</evidence>
<evidence type="ECO:0000313" key="8">
    <source>
        <dbReference type="Proteomes" id="UP001497644"/>
    </source>
</evidence>
<feature type="domain" description="Protein kinase" evidence="6">
    <location>
        <begin position="104"/>
        <end position="362"/>
    </location>
</feature>
<evidence type="ECO:0000256" key="1">
    <source>
        <dbReference type="ARBA" id="ARBA00022679"/>
    </source>
</evidence>
<dbReference type="Pfam" id="PF07714">
    <property type="entry name" value="PK_Tyr_Ser-Thr"/>
    <property type="match status" value="1"/>
</dbReference>
<dbReference type="Gene3D" id="1.10.510.10">
    <property type="entry name" value="Transferase(Phosphotransferase) domain 1"/>
    <property type="match status" value="1"/>
</dbReference>
<dbReference type="GO" id="GO:0004674">
    <property type="term" value="F:protein serine/threonine kinase activity"/>
    <property type="evidence" value="ECO:0007669"/>
    <property type="project" value="TreeGrafter"/>
</dbReference>
<dbReference type="InterPro" id="IPR051681">
    <property type="entry name" value="Ser/Thr_Kinases-Pseudokinases"/>
</dbReference>
<keyword evidence="8" id="KW-1185">Reference proteome</keyword>
<accession>A0AAV2NFB3</accession>